<organism evidence="5 6">
    <name type="scientific">Armadillidium nasatum</name>
    <dbReference type="NCBI Taxonomy" id="96803"/>
    <lineage>
        <taxon>Eukaryota</taxon>
        <taxon>Metazoa</taxon>
        <taxon>Ecdysozoa</taxon>
        <taxon>Arthropoda</taxon>
        <taxon>Crustacea</taxon>
        <taxon>Multicrustacea</taxon>
        <taxon>Malacostraca</taxon>
        <taxon>Eumalacostraca</taxon>
        <taxon>Peracarida</taxon>
        <taxon>Isopoda</taxon>
        <taxon>Oniscidea</taxon>
        <taxon>Crinocheta</taxon>
        <taxon>Armadillidiidae</taxon>
        <taxon>Armadillidium</taxon>
    </lineage>
</organism>
<evidence type="ECO:0000313" key="5">
    <source>
        <dbReference type="EMBL" id="KAB7507066.1"/>
    </source>
</evidence>
<feature type="chain" id="PRO_5024304549" evidence="3">
    <location>
        <begin position="21"/>
        <end position="186"/>
    </location>
</feature>
<evidence type="ECO:0000256" key="1">
    <source>
        <dbReference type="ARBA" id="ARBA00023157"/>
    </source>
</evidence>
<dbReference type="FunFam" id="2.40.10.10:FF:000002">
    <property type="entry name" value="Transmembrane protease serine"/>
    <property type="match status" value="1"/>
</dbReference>
<dbReference type="InterPro" id="IPR001314">
    <property type="entry name" value="Peptidase_S1A"/>
</dbReference>
<dbReference type="Proteomes" id="UP000326759">
    <property type="component" value="Unassembled WGS sequence"/>
</dbReference>
<dbReference type="PROSITE" id="PS50240">
    <property type="entry name" value="TRYPSIN_DOM"/>
    <property type="match status" value="1"/>
</dbReference>
<comment type="similarity">
    <text evidence="2">Belongs to the peptidase S1 family. CLIP subfamily.</text>
</comment>
<keyword evidence="6" id="KW-1185">Reference proteome</keyword>
<evidence type="ECO:0000256" key="2">
    <source>
        <dbReference type="ARBA" id="ARBA00024195"/>
    </source>
</evidence>
<dbReference type="PRINTS" id="PR00722">
    <property type="entry name" value="CHYMOTRYPSIN"/>
</dbReference>
<proteinExistence type="inferred from homology"/>
<feature type="signal peptide" evidence="3">
    <location>
        <begin position="1"/>
        <end position="20"/>
    </location>
</feature>
<dbReference type="PANTHER" id="PTHR24253:SF145">
    <property type="entry name" value="SERINE PROTEASE FILZIG"/>
    <property type="match status" value="1"/>
</dbReference>
<dbReference type="GO" id="GO:0006508">
    <property type="term" value="P:proteolysis"/>
    <property type="evidence" value="ECO:0007669"/>
    <property type="project" value="InterPro"/>
</dbReference>
<dbReference type="InterPro" id="IPR009003">
    <property type="entry name" value="Peptidase_S1_PA"/>
</dbReference>
<name>A0A5N5TLN8_9CRUS</name>
<evidence type="ECO:0000259" key="4">
    <source>
        <dbReference type="PROSITE" id="PS50240"/>
    </source>
</evidence>
<dbReference type="SMART" id="SM00020">
    <property type="entry name" value="Tryp_SPc"/>
    <property type="match status" value="1"/>
</dbReference>
<dbReference type="GO" id="GO:0004252">
    <property type="term" value="F:serine-type endopeptidase activity"/>
    <property type="evidence" value="ECO:0007669"/>
    <property type="project" value="InterPro"/>
</dbReference>
<dbReference type="CDD" id="cd00190">
    <property type="entry name" value="Tryp_SPc"/>
    <property type="match status" value="1"/>
</dbReference>
<dbReference type="SUPFAM" id="SSF50494">
    <property type="entry name" value="Trypsin-like serine proteases"/>
    <property type="match status" value="1"/>
</dbReference>
<dbReference type="AlphaFoldDB" id="A0A5N5TLN8"/>
<reference evidence="5 6" key="1">
    <citation type="journal article" date="2019" name="PLoS Biol.">
        <title>Sex chromosomes control vertical transmission of feminizing Wolbachia symbionts in an isopod.</title>
        <authorList>
            <person name="Becking T."/>
            <person name="Chebbi M.A."/>
            <person name="Giraud I."/>
            <person name="Moumen B."/>
            <person name="Laverre T."/>
            <person name="Caubet Y."/>
            <person name="Peccoud J."/>
            <person name="Gilbert C."/>
            <person name="Cordaux R."/>
        </authorList>
    </citation>
    <scope>NUCLEOTIDE SEQUENCE [LARGE SCALE GENOMIC DNA]</scope>
    <source>
        <strain evidence="5">ANa2</strain>
        <tissue evidence="5">Whole body excluding digestive tract and cuticle</tissue>
    </source>
</reference>
<dbReference type="EMBL" id="SEYY01000521">
    <property type="protein sequence ID" value="KAB7507066.1"/>
    <property type="molecule type" value="Genomic_DNA"/>
</dbReference>
<feature type="domain" description="Peptidase S1" evidence="4">
    <location>
        <begin position="1"/>
        <end position="185"/>
    </location>
</feature>
<dbReference type="Pfam" id="PF00089">
    <property type="entry name" value="Trypsin"/>
    <property type="match status" value="1"/>
</dbReference>
<dbReference type="PANTHER" id="PTHR24253">
    <property type="entry name" value="TRANSMEMBRANE PROTEASE SERINE"/>
    <property type="match status" value="1"/>
</dbReference>
<accession>A0A5N5TLN8</accession>
<evidence type="ECO:0000256" key="3">
    <source>
        <dbReference type="SAM" id="SignalP"/>
    </source>
</evidence>
<protein>
    <submittedName>
        <fullName evidence="5">Serine proteinase stubble</fullName>
    </submittedName>
</protein>
<gene>
    <name evidence="5" type="primary">Sb_9</name>
    <name evidence="5" type="ORF">Anas_06369</name>
</gene>
<evidence type="ECO:0000313" key="6">
    <source>
        <dbReference type="Proteomes" id="UP000326759"/>
    </source>
</evidence>
<dbReference type="InterPro" id="IPR033116">
    <property type="entry name" value="TRYPSIN_SER"/>
</dbReference>
<dbReference type="PROSITE" id="PS00135">
    <property type="entry name" value="TRYPSIN_SER"/>
    <property type="match status" value="1"/>
</dbReference>
<dbReference type="InterPro" id="IPR001254">
    <property type="entry name" value="Trypsin_dom"/>
</dbReference>
<sequence length="186" mass="21067">MISCFFILKLFVLGELDVSGDYEPKRTIERNVKRVVVHKDFVAKTFDNDLALLELASPVVFDEHIIPICMPSDPHENFRWKKGSIPNLLHNVEVPVITNKDCQTWFRESGHSKVIKPEFICAGYKNGKKDSCEGDSGGPLSILGRNGQWILAGIVSHGIKCAYPNLPGVYMRMTYYKPWIEKVINS</sequence>
<keyword evidence="1" id="KW-1015">Disulfide bond</keyword>
<comment type="caution">
    <text evidence="5">The sequence shown here is derived from an EMBL/GenBank/DDBJ whole genome shotgun (WGS) entry which is preliminary data.</text>
</comment>
<keyword evidence="3" id="KW-0732">Signal</keyword>
<dbReference type="Gene3D" id="2.40.10.10">
    <property type="entry name" value="Trypsin-like serine proteases"/>
    <property type="match status" value="2"/>
</dbReference>
<dbReference type="InterPro" id="IPR043504">
    <property type="entry name" value="Peptidase_S1_PA_chymotrypsin"/>
</dbReference>
<dbReference type="OrthoDB" id="414661at2759"/>